<protein>
    <submittedName>
        <fullName evidence="3">Uncharacterized protein</fullName>
    </submittedName>
</protein>
<sequence>MRLFVPASVAAAVVAADSASDLCLERPDLPKCGASCYNPARAACCGSQVYLYYQWDPATNATGEQQCCTNRHNASYVAFSCNGTASGNRTVANATREDTIVAPTTLPVVDDKYYSGSDFDDELDSWDSDVDDDGEDVDDPILAGVNAHNDDEATHGSNSTTAHNSSSTTPTMHPGTHTHSTPLPTTSNSSSSSHDNGHDDAEVGEGEDDTDTEVDDSEDVGADADAADGEDADIDADTDNSREATDAPRLPEPTAHSSGNHSTPAPTAHSSGNHSTPAPTAHSSGNHSTPEPTAPSIGNHSTRDEPQLLNTSVEHEKPTHVPGAALTLSNSTTTNSTHNATRTNRTGSNVSDESTIQRPSSATGTVQHCAGLLAVLCIVGSMLV</sequence>
<evidence type="ECO:0000256" key="1">
    <source>
        <dbReference type="SAM" id="MobiDB-lite"/>
    </source>
</evidence>
<keyword evidence="2" id="KW-0732">Signal</keyword>
<keyword evidence="4" id="KW-1185">Reference proteome</keyword>
<gene>
    <name evidence="3" type="ORF">SPRG_17544</name>
</gene>
<accession>A0A067BJV1</accession>
<feature type="chain" id="PRO_5013220865" evidence="2">
    <location>
        <begin position="16"/>
        <end position="384"/>
    </location>
</feature>
<feature type="compositionally biased region" description="Low complexity" evidence="1">
    <location>
        <begin position="155"/>
        <end position="194"/>
    </location>
</feature>
<evidence type="ECO:0000313" key="4">
    <source>
        <dbReference type="Proteomes" id="UP000030745"/>
    </source>
</evidence>
<feature type="region of interest" description="Disordered" evidence="1">
    <location>
        <begin position="323"/>
        <end position="362"/>
    </location>
</feature>
<dbReference type="EMBL" id="KK583815">
    <property type="protein sequence ID" value="KDO17020.1"/>
    <property type="molecule type" value="Genomic_DNA"/>
</dbReference>
<dbReference type="VEuPathDB" id="FungiDB:SPRG_17544"/>
<evidence type="ECO:0000313" key="3">
    <source>
        <dbReference type="EMBL" id="KDO17020.1"/>
    </source>
</evidence>
<dbReference type="Proteomes" id="UP000030745">
    <property type="component" value="Unassembled WGS sequence"/>
</dbReference>
<dbReference type="RefSeq" id="XP_012212272.1">
    <property type="nucleotide sequence ID" value="XM_012356882.1"/>
</dbReference>
<feature type="compositionally biased region" description="Polar residues" evidence="1">
    <location>
        <begin position="347"/>
        <end position="362"/>
    </location>
</feature>
<dbReference type="KEGG" id="spar:SPRG_17544"/>
<organism evidence="3 4">
    <name type="scientific">Saprolegnia parasitica (strain CBS 223.65)</name>
    <dbReference type="NCBI Taxonomy" id="695850"/>
    <lineage>
        <taxon>Eukaryota</taxon>
        <taxon>Sar</taxon>
        <taxon>Stramenopiles</taxon>
        <taxon>Oomycota</taxon>
        <taxon>Saprolegniomycetes</taxon>
        <taxon>Saprolegniales</taxon>
        <taxon>Saprolegniaceae</taxon>
        <taxon>Saprolegnia</taxon>
    </lineage>
</organism>
<reference evidence="3 4" key="1">
    <citation type="journal article" date="2013" name="PLoS Genet.">
        <title>Distinctive expansion of potential virulence genes in the genome of the oomycete fish pathogen Saprolegnia parasitica.</title>
        <authorList>
            <person name="Jiang R.H."/>
            <person name="de Bruijn I."/>
            <person name="Haas B.J."/>
            <person name="Belmonte R."/>
            <person name="Lobach L."/>
            <person name="Christie J."/>
            <person name="van den Ackerveken G."/>
            <person name="Bottin A."/>
            <person name="Bulone V."/>
            <person name="Diaz-Moreno S.M."/>
            <person name="Dumas B."/>
            <person name="Fan L."/>
            <person name="Gaulin E."/>
            <person name="Govers F."/>
            <person name="Grenville-Briggs L.J."/>
            <person name="Horner N.R."/>
            <person name="Levin J.Z."/>
            <person name="Mammella M."/>
            <person name="Meijer H.J."/>
            <person name="Morris P."/>
            <person name="Nusbaum C."/>
            <person name="Oome S."/>
            <person name="Phillips A.J."/>
            <person name="van Rooyen D."/>
            <person name="Rzeszutek E."/>
            <person name="Saraiva M."/>
            <person name="Secombes C.J."/>
            <person name="Seidl M.F."/>
            <person name="Snel B."/>
            <person name="Stassen J.H."/>
            <person name="Sykes S."/>
            <person name="Tripathy S."/>
            <person name="van den Berg H."/>
            <person name="Vega-Arreguin J.C."/>
            <person name="Wawra S."/>
            <person name="Young S.K."/>
            <person name="Zeng Q."/>
            <person name="Dieguez-Uribeondo J."/>
            <person name="Russ C."/>
            <person name="Tyler B.M."/>
            <person name="van West P."/>
        </authorList>
    </citation>
    <scope>NUCLEOTIDE SEQUENCE [LARGE SCALE GENOMIC DNA]</scope>
    <source>
        <strain evidence="3 4">CBS 223.65</strain>
    </source>
</reference>
<feature type="compositionally biased region" description="Low complexity" evidence="1">
    <location>
        <begin position="324"/>
        <end position="346"/>
    </location>
</feature>
<dbReference type="GeneID" id="24139081"/>
<feature type="region of interest" description="Disordered" evidence="1">
    <location>
        <begin position="112"/>
        <end position="304"/>
    </location>
</feature>
<name>A0A067BJV1_SAPPC</name>
<proteinExistence type="predicted"/>
<feature type="compositionally biased region" description="Acidic residues" evidence="1">
    <location>
        <begin position="202"/>
        <end position="238"/>
    </location>
</feature>
<feature type="compositionally biased region" description="Acidic residues" evidence="1">
    <location>
        <begin position="118"/>
        <end position="139"/>
    </location>
</feature>
<evidence type="ECO:0000256" key="2">
    <source>
        <dbReference type="SAM" id="SignalP"/>
    </source>
</evidence>
<dbReference type="AlphaFoldDB" id="A0A067BJV1"/>
<feature type="signal peptide" evidence="2">
    <location>
        <begin position="1"/>
        <end position="15"/>
    </location>
</feature>
<feature type="compositionally biased region" description="Polar residues" evidence="1">
    <location>
        <begin position="255"/>
        <end position="300"/>
    </location>
</feature>